<dbReference type="AlphaFoldDB" id="A0A0R3UJG1"/>
<reference evidence="2 3" key="2">
    <citation type="submission" date="2018-10" db="EMBL/GenBank/DDBJ databases">
        <authorList>
            <consortium name="Pathogen Informatics"/>
        </authorList>
    </citation>
    <scope>NUCLEOTIDE SEQUENCE [LARGE SCALE GENOMIC DNA]</scope>
</reference>
<keyword evidence="3" id="KW-1185">Reference proteome</keyword>
<dbReference type="EMBL" id="UXSR01005390">
    <property type="protein sequence ID" value="VDD81643.1"/>
    <property type="molecule type" value="Genomic_DNA"/>
</dbReference>
<organism evidence="4">
    <name type="scientific">Mesocestoides corti</name>
    <name type="common">Flatworm</name>
    <dbReference type="NCBI Taxonomy" id="53468"/>
    <lineage>
        <taxon>Eukaryota</taxon>
        <taxon>Metazoa</taxon>
        <taxon>Spiralia</taxon>
        <taxon>Lophotrochozoa</taxon>
        <taxon>Platyhelminthes</taxon>
        <taxon>Cestoda</taxon>
        <taxon>Eucestoda</taxon>
        <taxon>Cyclophyllidea</taxon>
        <taxon>Mesocestoididae</taxon>
        <taxon>Mesocestoides</taxon>
    </lineage>
</organism>
<dbReference type="WBParaSite" id="MCOS_0000764501-mRNA-1">
    <property type="protein sequence ID" value="MCOS_0000764501-mRNA-1"/>
    <property type="gene ID" value="MCOS_0000764501"/>
</dbReference>
<dbReference type="Proteomes" id="UP000267029">
    <property type="component" value="Unassembled WGS sequence"/>
</dbReference>
<evidence type="ECO:0000313" key="4">
    <source>
        <dbReference type="WBParaSite" id="MCOS_0000764501-mRNA-1"/>
    </source>
</evidence>
<gene>
    <name evidence="2" type="ORF">MCOS_LOCUS7646</name>
</gene>
<evidence type="ECO:0000313" key="3">
    <source>
        <dbReference type="Proteomes" id="UP000267029"/>
    </source>
</evidence>
<evidence type="ECO:0000313" key="2">
    <source>
        <dbReference type="EMBL" id="VDD81643.1"/>
    </source>
</evidence>
<name>A0A0R3UJG1_MESCO</name>
<feature type="region of interest" description="Disordered" evidence="1">
    <location>
        <begin position="94"/>
        <end position="139"/>
    </location>
</feature>
<reference evidence="4" key="1">
    <citation type="submission" date="2017-02" db="UniProtKB">
        <authorList>
            <consortium name="WormBaseParasite"/>
        </authorList>
    </citation>
    <scope>IDENTIFICATION</scope>
</reference>
<sequence length="139" mass="14713">MAGCLPNSDAALLSEEEHGFLQRSARNVTLTRVVGKVTKAVLSDGGLIKARQIEEAESSLEATEIIRSTNSTVTPTNTHLTPSRPIAFAPSAEVANARKKKTANADDAPQEVDAPAKKKQTPASLTPKASFTAEFGGRR</sequence>
<evidence type="ECO:0000256" key="1">
    <source>
        <dbReference type="SAM" id="MobiDB-lite"/>
    </source>
</evidence>
<protein>
    <submittedName>
        <fullName evidence="4">DUF4604 domain-containing protein</fullName>
    </submittedName>
</protein>
<accession>A0A0R3UJG1</accession>
<proteinExistence type="predicted"/>